<sequence length="54" mass="5788">MYLSQCPWTLKKIKGSVASFRVLKAGQAVNIGENHSSPENPASNPDAETNISIS</sequence>
<accession>A0A2P2PEW9</accession>
<organism evidence="2">
    <name type="scientific">Rhizophora mucronata</name>
    <name type="common">Asiatic mangrove</name>
    <dbReference type="NCBI Taxonomy" id="61149"/>
    <lineage>
        <taxon>Eukaryota</taxon>
        <taxon>Viridiplantae</taxon>
        <taxon>Streptophyta</taxon>
        <taxon>Embryophyta</taxon>
        <taxon>Tracheophyta</taxon>
        <taxon>Spermatophyta</taxon>
        <taxon>Magnoliopsida</taxon>
        <taxon>eudicotyledons</taxon>
        <taxon>Gunneridae</taxon>
        <taxon>Pentapetalae</taxon>
        <taxon>rosids</taxon>
        <taxon>fabids</taxon>
        <taxon>Malpighiales</taxon>
        <taxon>Rhizophoraceae</taxon>
        <taxon>Rhizophora</taxon>
    </lineage>
</organism>
<feature type="region of interest" description="Disordered" evidence="1">
    <location>
        <begin position="30"/>
        <end position="54"/>
    </location>
</feature>
<evidence type="ECO:0000256" key="1">
    <source>
        <dbReference type="SAM" id="MobiDB-lite"/>
    </source>
</evidence>
<protein>
    <submittedName>
        <fullName evidence="2">Uncharacterized protein</fullName>
    </submittedName>
</protein>
<dbReference type="AlphaFoldDB" id="A0A2P2PEW9"/>
<evidence type="ECO:0000313" key="2">
    <source>
        <dbReference type="EMBL" id="MBX53209.1"/>
    </source>
</evidence>
<dbReference type="EMBL" id="GGEC01072725">
    <property type="protein sequence ID" value="MBX53209.1"/>
    <property type="molecule type" value="Transcribed_RNA"/>
</dbReference>
<proteinExistence type="predicted"/>
<feature type="compositionally biased region" description="Polar residues" evidence="1">
    <location>
        <begin position="33"/>
        <end position="54"/>
    </location>
</feature>
<reference evidence="2" key="1">
    <citation type="submission" date="2018-02" db="EMBL/GenBank/DDBJ databases">
        <title>Rhizophora mucronata_Transcriptome.</title>
        <authorList>
            <person name="Meera S.P."/>
            <person name="Sreeshan A."/>
            <person name="Augustine A."/>
        </authorList>
    </citation>
    <scope>NUCLEOTIDE SEQUENCE</scope>
    <source>
        <tissue evidence="2">Leaf</tissue>
    </source>
</reference>
<name>A0A2P2PEW9_RHIMU</name>